<dbReference type="KEGG" id="elio:KO353_14060"/>
<protein>
    <submittedName>
        <fullName evidence="2">Esterase</fullName>
    </submittedName>
</protein>
<dbReference type="PANTHER" id="PTHR43194:SF5">
    <property type="entry name" value="PIMELOYL-[ACYL-CARRIER PROTEIN] METHYL ESTER ESTERASE"/>
    <property type="match status" value="1"/>
</dbReference>
<evidence type="ECO:0000313" key="2">
    <source>
        <dbReference type="EMBL" id="QXM24353.1"/>
    </source>
</evidence>
<dbReference type="Proteomes" id="UP000694001">
    <property type="component" value="Chromosome"/>
</dbReference>
<dbReference type="EMBL" id="CP076448">
    <property type="protein sequence ID" value="QXM24353.1"/>
    <property type="molecule type" value="Genomic_DNA"/>
</dbReference>
<feature type="signal peptide" evidence="1">
    <location>
        <begin position="1"/>
        <end position="18"/>
    </location>
</feature>
<reference evidence="2" key="1">
    <citation type="submission" date="2021-06" db="EMBL/GenBank/DDBJ databases">
        <title>Elioraea tepida, sp. nov., a moderately thermophilic aerobic anoxygenic phototrophic bacterium isolated from an alkaline siliceous hot spring mat community in Yellowstone National Park, WY, USA.</title>
        <authorList>
            <person name="Saini M.K."/>
            <person name="Yoshida S."/>
            <person name="Sebastian A."/>
            <person name="Hirose S."/>
            <person name="Hara E."/>
            <person name="Tamaki H."/>
            <person name="Soulier N.T."/>
            <person name="Albert I."/>
            <person name="Hanada S."/>
            <person name="Bryant D.A."/>
            <person name="Tank M."/>
        </authorList>
    </citation>
    <scope>NUCLEOTIDE SEQUENCE</scope>
    <source>
        <strain evidence="2">MS-P2</strain>
    </source>
</reference>
<dbReference type="AlphaFoldDB" id="A0A975YJE3"/>
<proteinExistence type="predicted"/>
<gene>
    <name evidence="2" type="ORF">KO353_14060</name>
</gene>
<dbReference type="CDD" id="cd12808">
    <property type="entry name" value="Esterase_713_like-1"/>
    <property type="match status" value="1"/>
</dbReference>
<evidence type="ECO:0000256" key="1">
    <source>
        <dbReference type="SAM" id="SignalP"/>
    </source>
</evidence>
<evidence type="ECO:0000313" key="3">
    <source>
        <dbReference type="Proteomes" id="UP000694001"/>
    </source>
</evidence>
<dbReference type="RefSeq" id="WP_218285410.1">
    <property type="nucleotide sequence ID" value="NZ_CP076448.1"/>
</dbReference>
<organism evidence="2 3">
    <name type="scientific">Elioraea tepida</name>
    <dbReference type="NCBI Taxonomy" id="2843330"/>
    <lineage>
        <taxon>Bacteria</taxon>
        <taxon>Pseudomonadati</taxon>
        <taxon>Pseudomonadota</taxon>
        <taxon>Alphaproteobacteria</taxon>
        <taxon>Acetobacterales</taxon>
        <taxon>Elioraeaceae</taxon>
        <taxon>Elioraea</taxon>
    </lineage>
</organism>
<dbReference type="InterPro" id="IPR050228">
    <property type="entry name" value="Carboxylesterase_BioH"/>
</dbReference>
<sequence length="339" mass="37298">MRALLAAALALPAAPALGQDITVREIGSFHIGGGITTVSGLPTREIIFSPGSPPFRYDPNGDFQAGQMYVQYVRLANSLARFPLLLVHGGGLTGVTWEPTPDGRPGWQMAFLRAGHDVSVSDAVERGRAGWSRFPEIFKGEPVFRTMGEGWQLFRVGPADGWARDPQARRAYPGTRFPIAAWDQFTKQSVPRWVTTDAKIQAAYDAYIDRVCPCLVIVHSQGGNFMFRAALRAPDKIRAIIAIEPSGAPDPARDDAARVKDIPHLMVWGDFLGENALWQRIKPVIDRWAAAIREKGGTVEELSLPDCIRGNSHMLMMDDNTDQIAALIQEWIAAKGLMR</sequence>
<keyword evidence="3" id="KW-1185">Reference proteome</keyword>
<keyword evidence="1" id="KW-0732">Signal</keyword>
<accession>A0A975YJE3</accession>
<dbReference type="PANTHER" id="PTHR43194">
    <property type="entry name" value="HYDROLASE ALPHA/BETA FOLD FAMILY"/>
    <property type="match status" value="1"/>
</dbReference>
<name>A0A975YJE3_9PROT</name>
<feature type="chain" id="PRO_5037148568" evidence="1">
    <location>
        <begin position="19"/>
        <end position="339"/>
    </location>
</feature>